<reference evidence="1 2" key="1">
    <citation type="submission" date="2017-09" db="EMBL/GenBank/DDBJ databases">
        <title>Large-scale bioinformatics analysis of Bacillus genomes uncovers conserved roles of natural products in bacterial physiology.</title>
        <authorList>
            <consortium name="Agbiome Team Llc"/>
            <person name="Bleich R.M."/>
            <person name="Kirk G.J."/>
            <person name="Santa Maria K.C."/>
            <person name="Allen S.E."/>
            <person name="Farag S."/>
            <person name="Shank E.A."/>
            <person name="Bowers A."/>
        </authorList>
    </citation>
    <scope>NUCLEOTIDE SEQUENCE [LARGE SCALE GENOMIC DNA]</scope>
    <source>
        <strain evidence="1 2">AFS003013</strain>
    </source>
</reference>
<evidence type="ECO:0000313" key="2">
    <source>
        <dbReference type="Proteomes" id="UP000220341"/>
    </source>
</evidence>
<accession>A0AAE5P4A7</accession>
<dbReference type="Proteomes" id="UP000220341">
    <property type="component" value="Unassembled WGS sequence"/>
</dbReference>
<organism evidence="1 2">
    <name type="scientific">Priestia megaterium</name>
    <name type="common">Bacillus megaterium</name>
    <dbReference type="NCBI Taxonomy" id="1404"/>
    <lineage>
        <taxon>Bacteria</taxon>
        <taxon>Bacillati</taxon>
        <taxon>Bacillota</taxon>
        <taxon>Bacilli</taxon>
        <taxon>Bacillales</taxon>
        <taxon>Bacillaceae</taxon>
        <taxon>Priestia</taxon>
    </lineage>
</organism>
<evidence type="ECO:0000313" key="1">
    <source>
        <dbReference type="EMBL" id="PES34519.1"/>
    </source>
</evidence>
<dbReference type="AlphaFoldDB" id="A0AAE5P4A7"/>
<dbReference type="EMBL" id="NTYW01000028">
    <property type="protein sequence ID" value="PES34519.1"/>
    <property type="molecule type" value="Genomic_DNA"/>
</dbReference>
<comment type="caution">
    <text evidence="1">The sequence shown here is derived from an EMBL/GenBank/DDBJ whole genome shotgun (WGS) entry which is preliminary data.</text>
</comment>
<proteinExistence type="predicted"/>
<name>A0AAE5P4A7_PRIMG</name>
<protein>
    <submittedName>
        <fullName evidence="1">Uncharacterized protein</fullName>
    </submittedName>
</protein>
<dbReference type="RefSeq" id="WP_029319809.1">
    <property type="nucleotide sequence ID" value="NZ_CATKQG010000027.1"/>
</dbReference>
<gene>
    <name evidence="1" type="ORF">CN497_20085</name>
</gene>
<sequence>MNDEKFNFNIRTQFKFTTNDRTLDYILNSIAQKGININDYSQTKINVNENLIRLVVGGTGAETIDVLRCVRSIFRMLDIKFSEKDIIQIESIASNDTRQINTLFGSL</sequence>